<keyword evidence="14" id="KW-1185">Reference proteome</keyword>
<dbReference type="Gene3D" id="1.10.3720.10">
    <property type="entry name" value="MetI-like"/>
    <property type="match status" value="1"/>
</dbReference>
<protein>
    <recommendedName>
        <fullName evidence="10">Maltose/maltodextrin transport system permease protein MalG</fullName>
    </recommendedName>
</protein>
<dbReference type="InterPro" id="IPR050901">
    <property type="entry name" value="BP-dep_ABC_trans_perm"/>
</dbReference>
<feature type="transmembrane region" description="Helical" evidence="11">
    <location>
        <begin position="195"/>
        <end position="217"/>
    </location>
</feature>
<gene>
    <name evidence="13" type="ORF">K6Y31_00575</name>
</gene>
<comment type="similarity">
    <text evidence="3">Belongs to the binding-protein-dependent transport system permease family. MalFG subfamily.</text>
</comment>
<comment type="subcellular location">
    <subcellularLocation>
        <location evidence="2 11">Cell membrane</location>
        <topology evidence="2 11">Multi-pass membrane protein</topology>
    </subcellularLocation>
</comment>
<evidence type="ECO:0000313" key="14">
    <source>
        <dbReference type="Proteomes" id="UP001201273"/>
    </source>
</evidence>
<dbReference type="EMBL" id="JAIMJA010000001">
    <property type="protein sequence ID" value="MCE2593316.1"/>
    <property type="molecule type" value="Genomic_DNA"/>
</dbReference>
<name>A0ABS8W6E2_9GAMM</name>
<feature type="transmembrane region" description="Helical" evidence="11">
    <location>
        <begin position="255"/>
        <end position="276"/>
    </location>
</feature>
<dbReference type="SUPFAM" id="SSF161098">
    <property type="entry name" value="MetI-like"/>
    <property type="match status" value="1"/>
</dbReference>
<evidence type="ECO:0000313" key="13">
    <source>
        <dbReference type="EMBL" id="MCE2593316.1"/>
    </source>
</evidence>
<evidence type="ECO:0000256" key="5">
    <source>
        <dbReference type="ARBA" id="ARBA00022475"/>
    </source>
</evidence>
<evidence type="ECO:0000256" key="11">
    <source>
        <dbReference type="RuleBase" id="RU363032"/>
    </source>
</evidence>
<dbReference type="PANTHER" id="PTHR32243:SF50">
    <property type="entry name" value="MALTOSE_MALTODEXTRIN TRANSPORT SYSTEM PERMEASE PROTEIN MALG"/>
    <property type="match status" value="1"/>
</dbReference>
<dbReference type="InterPro" id="IPR000515">
    <property type="entry name" value="MetI-like"/>
</dbReference>
<keyword evidence="7 11" id="KW-0812">Transmembrane</keyword>
<evidence type="ECO:0000259" key="12">
    <source>
        <dbReference type="PROSITE" id="PS50928"/>
    </source>
</evidence>
<reference evidence="13 14" key="1">
    <citation type="journal article" date="2022" name="Environ. Microbiol. Rep.">
        <title>Eco-phylogenetic analyses reveal divergent evolution of vitamin B12 metabolism in the marine bacterial family 'Psychromonadaceae'.</title>
        <authorList>
            <person name="Jin X."/>
            <person name="Yang Y."/>
            <person name="Cao H."/>
            <person name="Gao B."/>
            <person name="Zhao Z."/>
        </authorList>
    </citation>
    <scope>NUCLEOTIDE SEQUENCE [LARGE SCALE GENOMIC DNA]</scope>
    <source>
        <strain evidence="13 14">MKS20</strain>
    </source>
</reference>
<sequence length="293" mass="32667">MRNPSYASWWQHLVLCCICGLILTPVILVVWVSLGSPGSQTGQWTLDYWRLVLGFAIQNDQGKWVTSPFPALLWLLNSLKVAFIYAVLSTVLAAMAAYGLVRKNIYASKPIANGLLFMQFFPSVLALVAVYILVRKLGFYIPSLGVNSHGGLVVVYLGGLAFFIWFLKEQIAGLPSEYEESARVSSASSWQTMTYVILPLLLPGLLVTFLISFTMAFGEFPLASILLQQQDQYTLAIGSQFYLSEQYYNWGEFCAFALLSASPAVILLLLIQYWLVHFSQTPVKESDYVAVDP</sequence>
<evidence type="ECO:0000256" key="4">
    <source>
        <dbReference type="ARBA" id="ARBA00022448"/>
    </source>
</evidence>
<dbReference type="PROSITE" id="PS50928">
    <property type="entry name" value="ABC_TM1"/>
    <property type="match status" value="1"/>
</dbReference>
<dbReference type="CDD" id="cd06261">
    <property type="entry name" value="TM_PBP2"/>
    <property type="match status" value="1"/>
</dbReference>
<accession>A0ABS8W6E2</accession>
<keyword evidence="6" id="KW-0762">Sugar transport</keyword>
<feature type="transmembrane region" description="Helical" evidence="11">
    <location>
        <begin position="113"/>
        <end position="134"/>
    </location>
</feature>
<dbReference type="PANTHER" id="PTHR32243">
    <property type="entry name" value="MALTOSE TRANSPORT SYSTEM PERMEASE-RELATED"/>
    <property type="match status" value="1"/>
</dbReference>
<evidence type="ECO:0000256" key="2">
    <source>
        <dbReference type="ARBA" id="ARBA00004651"/>
    </source>
</evidence>
<keyword evidence="9 11" id="KW-0472">Membrane</keyword>
<feature type="transmembrane region" description="Helical" evidence="11">
    <location>
        <begin position="82"/>
        <end position="101"/>
    </location>
</feature>
<evidence type="ECO:0000256" key="1">
    <source>
        <dbReference type="ARBA" id="ARBA00002264"/>
    </source>
</evidence>
<dbReference type="RefSeq" id="WP_233050935.1">
    <property type="nucleotide sequence ID" value="NZ_JAIMJA010000001.1"/>
</dbReference>
<dbReference type="Pfam" id="PF00528">
    <property type="entry name" value="BPD_transp_1"/>
    <property type="match status" value="1"/>
</dbReference>
<evidence type="ECO:0000256" key="8">
    <source>
        <dbReference type="ARBA" id="ARBA00022989"/>
    </source>
</evidence>
<evidence type="ECO:0000256" key="6">
    <source>
        <dbReference type="ARBA" id="ARBA00022597"/>
    </source>
</evidence>
<comment type="function">
    <text evidence="1">Part of the ABC transporter complex MalEFGK involved in maltose/maltodextrin import. Probably responsible for the translocation of the substrate across the membrane.</text>
</comment>
<keyword evidence="4 11" id="KW-0813">Transport</keyword>
<dbReference type="Proteomes" id="UP001201273">
    <property type="component" value="Unassembled WGS sequence"/>
</dbReference>
<comment type="caution">
    <text evidence="13">The sequence shown here is derived from an EMBL/GenBank/DDBJ whole genome shotgun (WGS) entry which is preliminary data.</text>
</comment>
<dbReference type="InterPro" id="IPR035906">
    <property type="entry name" value="MetI-like_sf"/>
</dbReference>
<feature type="transmembrane region" description="Helical" evidence="11">
    <location>
        <begin position="146"/>
        <end position="167"/>
    </location>
</feature>
<proteinExistence type="inferred from homology"/>
<evidence type="ECO:0000256" key="9">
    <source>
        <dbReference type="ARBA" id="ARBA00023136"/>
    </source>
</evidence>
<feature type="domain" description="ABC transmembrane type-1" evidence="12">
    <location>
        <begin position="75"/>
        <end position="271"/>
    </location>
</feature>
<evidence type="ECO:0000256" key="10">
    <source>
        <dbReference type="ARBA" id="ARBA00041109"/>
    </source>
</evidence>
<keyword evidence="5" id="KW-1003">Cell membrane</keyword>
<keyword evidence="8 11" id="KW-1133">Transmembrane helix</keyword>
<evidence type="ECO:0000256" key="3">
    <source>
        <dbReference type="ARBA" id="ARBA00009047"/>
    </source>
</evidence>
<organism evidence="13 14">
    <name type="scientific">Motilimonas cestriensis</name>
    <dbReference type="NCBI Taxonomy" id="2742685"/>
    <lineage>
        <taxon>Bacteria</taxon>
        <taxon>Pseudomonadati</taxon>
        <taxon>Pseudomonadota</taxon>
        <taxon>Gammaproteobacteria</taxon>
        <taxon>Alteromonadales</taxon>
        <taxon>Alteromonadales genera incertae sedis</taxon>
        <taxon>Motilimonas</taxon>
    </lineage>
</organism>
<feature type="transmembrane region" description="Helical" evidence="11">
    <location>
        <begin position="12"/>
        <end position="34"/>
    </location>
</feature>
<evidence type="ECO:0000256" key="7">
    <source>
        <dbReference type="ARBA" id="ARBA00022692"/>
    </source>
</evidence>